<dbReference type="Proteomes" id="UP000887116">
    <property type="component" value="Unassembled WGS sequence"/>
</dbReference>
<organism evidence="1 2">
    <name type="scientific">Trichonephila clavata</name>
    <name type="common">Joro spider</name>
    <name type="synonym">Nephila clavata</name>
    <dbReference type="NCBI Taxonomy" id="2740835"/>
    <lineage>
        <taxon>Eukaryota</taxon>
        <taxon>Metazoa</taxon>
        <taxon>Ecdysozoa</taxon>
        <taxon>Arthropoda</taxon>
        <taxon>Chelicerata</taxon>
        <taxon>Arachnida</taxon>
        <taxon>Araneae</taxon>
        <taxon>Araneomorphae</taxon>
        <taxon>Entelegynae</taxon>
        <taxon>Araneoidea</taxon>
        <taxon>Nephilidae</taxon>
        <taxon>Trichonephila</taxon>
    </lineage>
</organism>
<dbReference type="OrthoDB" id="6759200at2759"/>
<dbReference type="PANTHER" id="PTHR45749:SF21">
    <property type="entry name" value="DUF4371 DOMAIN-CONTAINING PROTEIN"/>
    <property type="match status" value="1"/>
</dbReference>
<protein>
    <submittedName>
        <fullName evidence="1">Uncharacterized protein</fullName>
    </submittedName>
</protein>
<dbReference type="AlphaFoldDB" id="A0A8X6HH28"/>
<sequence>MILSKLKTEGLDVMNCRVQAYDNAATVAGHHTGVQQRTKDINPLSLSNAKFVPCSNHSLNLVSVEVNWVTFFGTLERCYSFIFLRRRTDGKFLNPQEKV</sequence>
<evidence type="ECO:0000313" key="1">
    <source>
        <dbReference type="EMBL" id="GFR23806.1"/>
    </source>
</evidence>
<keyword evidence="2" id="KW-1185">Reference proteome</keyword>
<accession>A0A8X6HH28</accession>
<reference evidence="1" key="1">
    <citation type="submission" date="2020-07" db="EMBL/GenBank/DDBJ databases">
        <title>Multicomponent nature underlies the extraordinary mechanical properties of spider dragline silk.</title>
        <authorList>
            <person name="Kono N."/>
            <person name="Nakamura H."/>
            <person name="Mori M."/>
            <person name="Yoshida Y."/>
            <person name="Ohtoshi R."/>
            <person name="Malay A.D."/>
            <person name="Moran D.A.P."/>
            <person name="Tomita M."/>
            <person name="Numata K."/>
            <person name="Arakawa K."/>
        </authorList>
    </citation>
    <scope>NUCLEOTIDE SEQUENCE</scope>
</reference>
<evidence type="ECO:0000313" key="2">
    <source>
        <dbReference type="Proteomes" id="UP000887116"/>
    </source>
</evidence>
<proteinExistence type="predicted"/>
<comment type="caution">
    <text evidence="1">The sequence shown here is derived from an EMBL/GenBank/DDBJ whole genome shotgun (WGS) entry which is preliminary data.</text>
</comment>
<gene>
    <name evidence="1" type="ORF">TNCT_28281</name>
</gene>
<dbReference type="EMBL" id="BMAO01008479">
    <property type="protein sequence ID" value="GFR23806.1"/>
    <property type="molecule type" value="Genomic_DNA"/>
</dbReference>
<name>A0A8X6HH28_TRICU</name>
<dbReference type="PANTHER" id="PTHR45749">
    <property type="match status" value="1"/>
</dbReference>